<dbReference type="SMART" id="SM00408">
    <property type="entry name" value="IGc2"/>
    <property type="match status" value="5"/>
</dbReference>
<name>A0AAN8AS95_ELEMC</name>
<keyword evidence="1" id="KW-0812">Transmembrane</keyword>
<evidence type="ECO:0000313" key="5">
    <source>
        <dbReference type="Proteomes" id="UP001346869"/>
    </source>
</evidence>
<dbReference type="Proteomes" id="UP001346869">
    <property type="component" value="Unassembled WGS sequence"/>
</dbReference>
<accession>A0AAN8AS95</accession>
<dbReference type="AlphaFoldDB" id="A0AAN8AS95"/>
<feature type="domain" description="Ig-like" evidence="3">
    <location>
        <begin position="39"/>
        <end position="108"/>
    </location>
</feature>
<reference evidence="4 5" key="1">
    <citation type="journal article" date="2023" name="Genes (Basel)">
        <title>Chromosome-Level Genome Assembly and Circadian Gene Repertoire of the Patagonia Blennie Eleginops maclovinus-The Closest Ancestral Proxy of Antarctic Cryonotothenioids.</title>
        <authorList>
            <person name="Cheng C.C."/>
            <person name="Rivera-Colon A.G."/>
            <person name="Minhas B.F."/>
            <person name="Wilson L."/>
            <person name="Rayamajhi N."/>
            <person name="Vargas-Chacoff L."/>
            <person name="Catchen J.M."/>
        </authorList>
    </citation>
    <scope>NUCLEOTIDE SEQUENCE [LARGE SCALE GENOMIC DNA]</scope>
    <source>
        <strain evidence="4">JMC-PN-2008</strain>
    </source>
</reference>
<dbReference type="InterPro" id="IPR007110">
    <property type="entry name" value="Ig-like_dom"/>
</dbReference>
<feature type="domain" description="Ig-like" evidence="3">
    <location>
        <begin position="678"/>
        <end position="760"/>
    </location>
</feature>
<dbReference type="InterPro" id="IPR003599">
    <property type="entry name" value="Ig_sub"/>
</dbReference>
<dbReference type="InterPro" id="IPR003989">
    <property type="entry name" value="VCAM-1"/>
</dbReference>
<keyword evidence="2" id="KW-0732">Signal</keyword>
<dbReference type="Pfam" id="PF13927">
    <property type="entry name" value="Ig_3"/>
    <property type="match status" value="4"/>
</dbReference>
<dbReference type="SUPFAM" id="SSF48726">
    <property type="entry name" value="Immunoglobulin"/>
    <property type="match status" value="8"/>
</dbReference>
<evidence type="ECO:0000256" key="2">
    <source>
        <dbReference type="SAM" id="SignalP"/>
    </source>
</evidence>
<dbReference type="InterPro" id="IPR047012">
    <property type="entry name" value="ICAM_VCAM"/>
</dbReference>
<dbReference type="Gene3D" id="2.60.40.10">
    <property type="entry name" value="Immunoglobulins"/>
    <property type="match status" value="8"/>
</dbReference>
<dbReference type="InterPro" id="IPR036179">
    <property type="entry name" value="Ig-like_dom_sf"/>
</dbReference>
<dbReference type="InterPro" id="IPR003598">
    <property type="entry name" value="Ig_sub2"/>
</dbReference>
<feature type="domain" description="Ig-like" evidence="3">
    <location>
        <begin position="116"/>
        <end position="209"/>
    </location>
</feature>
<feature type="transmembrane region" description="Helical" evidence="1">
    <location>
        <begin position="774"/>
        <end position="795"/>
    </location>
</feature>
<dbReference type="PANTHER" id="PTHR13771:SF14">
    <property type="entry name" value="VASCULAR CELL ADHESION PROTEIN 1"/>
    <property type="match status" value="1"/>
</dbReference>
<feature type="chain" id="PRO_5042812089" description="Ig-like domain-containing protein" evidence="2">
    <location>
        <begin position="25"/>
        <end position="814"/>
    </location>
</feature>
<dbReference type="GO" id="GO:0005178">
    <property type="term" value="F:integrin binding"/>
    <property type="evidence" value="ECO:0007669"/>
    <property type="project" value="InterPro"/>
</dbReference>
<comment type="caution">
    <text evidence="4">The sequence shown here is derived from an EMBL/GenBank/DDBJ whole genome shotgun (WGS) entry which is preliminary data.</text>
</comment>
<dbReference type="EMBL" id="JAUZQC010000006">
    <property type="protein sequence ID" value="KAK5870403.1"/>
    <property type="molecule type" value="Genomic_DNA"/>
</dbReference>
<keyword evidence="1" id="KW-1133">Transmembrane helix</keyword>
<sequence>MSPLSVCRISVLSAVLLMSWCIQGLHVDVLPSKPLFRLGQRQQLFCRVQDCPTKPSVSWSLLEDQPLAASISSNHTGSTVTFDPVLIEHERPILCRVSCGGRTIQTLSNVRVYSFPSAPQIGGQDRLRMGAESFLTCQVSHVYPPERLTLIWLQGDTVRESIMGDPGATTLRSEYRPQYGDWGRTLSCRATLDLEDLPTEDRTQETEVLLDPLLAPVVTVFPTSVLLMAGAQLNLSCTVKGHPEPELSWSFRSADGQVVALGSSGQLVIDQVRLSDDGRYDCEAKNSEGKDIAGVEVRVHAPPTNISLSVSPGEQVLEGQQVTFTCQSDGAPPPVLVLRREGEELQRTDPASSSVSFSLSSARFQDSASYKCEASNQYGAQLVTRSLTVTAHPMQVELSPPVPAADRGSDLLLICRASGCLQPPTFTWRRTDNNHILFQSKNQNQNQSLLNLQDLDLQDQGGYRCAAECDSVIRTADTQVHVYSFPSNPVLEVPGPVLLGQDVILRCNVDGVFSANQMRILWLSGNRTLMSKSIRSLDSLKNVSSVLQYQVLEDQPILTCMAELLTEDGDIWRSRRTSVALQMHYPSRGTSLSVSPGEQVLEGQQVTFTCQSDGAPPPMLVLRREGEELQRTDPASSSSLSFSLSSARFQDSASYHCEASNQYGAQLVTRSITVTAPPRNTSVLVLPSTMVQEGQTITVSCHTVCFPPAAISLKNLANGTELYSSNGTFLLVNVMARDSGMYQVNVTNELGFQVRVFSIRVRERNSSPPSLGSVLIPLLCSAVGLAAAALLLDYLKRSRKKGFYQLPQTAPPSA</sequence>
<feature type="domain" description="Ig-like" evidence="3">
    <location>
        <begin position="586"/>
        <end position="675"/>
    </location>
</feature>
<feature type="signal peptide" evidence="2">
    <location>
        <begin position="1"/>
        <end position="24"/>
    </location>
</feature>
<protein>
    <recommendedName>
        <fullName evidence="3">Ig-like domain-containing protein</fullName>
    </recommendedName>
</protein>
<feature type="domain" description="Ig-like" evidence="3">
    <location>
        <begin position="393"/>
        <end position="481"/>
    </location>
</feature>
<organism evidence="4 5">
    <name type="scientific">Eleginops maclovinus</name>
    <name type="common">Patagonian blennie</name>
    <name type="synonym">Eleginus maclovinus</name>
    <dbReference type="NCBI Taxonomy" id="56733"/>
    <lineage>
        <taxon>Eukaryota</taxon>
        <taxon>Metazoa</taxon>
        <taxon>Chordata</taxon>
        <taxon>Craniata</taxon>
        <taxon>Vertebrata</taxon>
        <taxon>Euteleostomi</taxon>
        <taxon>Actinopterygii</taxon>
        <taxon>Neopterygii</taxon>
        <taxon>Teleostei</taxon>
        <taxon>Neoteleostei</taxon>
        <taxon>Acanthomorphata</taxon>
        <taxon>Eupercaria</taxon>
        <taxon>Perciformes</taxon>
        <taxon>Notothenioidei</taxon>
        <taxon>Eleginopidae</taxon>
        <taxon>Eleginops</taxon>
    </lineage>
</organism>
<reference evidence="4 5" key="2">
    <citation type="journal article" date="2023" name="Mol. Biol. Evol.">
        <title>Genomics of Secondarily Temperate Adaptation in the Only Non-Antarctic Icefish.</title>
        <authorList>
            <person name="Rivera-Colon A.G."/>
            <person name="Rayamajhi N."/>
            <person name="Minhas B.F."/>
            <person name="Madrigal G."/>
            <person name="Bilyk K.T."/>
            <person name="Yoon V."/>
            <person name="Hune M."/>
            <person name="Gregory S."/>
            <person name="Cheng C.H.C."/>
            <person name="Catchen J.M."/>
        </authorList>
    </citation>
    <scope>NUCLEOTIDE SEQUENCE [LARGE SCALE GENOMIC DNA]</scope>
    <source>
        <strain evidence="4">JMC-PN-2008</strain>
    </source>
</reference>
<keyword evidence="1" id="KW-0472">Membrane</keyword>
<proteinExistence type="predicted"/>
<evidence type="ECO:0000313" key="4">
    <source>
        <dbReference type="EMBL" id="KAK5870403.1"/>
    </source>
</evidence>
<dbReference type="GO" id="GO:0005886">
    <property type="term" value="C:plasma membrane"/>
    <property type="evidence" value="ECO:0007669"/>
    <property type="project" value="TreeGrafter"/>
</dbReference>
<dbReference type="PROSITE" id="PS50835">
    <property type="entry name" value="IG_LIKE"/>
    <property type="match status" value="8"/>
</dbReference>
<dbReference type="InterPro" id="IPR013783">
    <property type="entry name" value="Ig-like_fold"/>
</dbReference>
<evidence type="ECO:0000256" key="1">
    <source>
        <dbReference type="SAM" id="Phobius"/>
    </source>
</evidence>
<evidence type="ECO:0000259" key="3">
    <source>
        <dbReference type="PROSITE" id="PS50835"/>
    </source>
</evidence>
<feature type="domain" description="Ig-like" evidence="3">
    <location>
        <begin position="486"/>
        <end position="578"/>
    </location>
</feature>
<dbReference type="PRINTS" id="PR01474">
    <property type="entry name" value="VCAM1"/>
</dbReference>
<dbReference type="PANTHER" id="PTHR13771">
    <property type="entry name" value="INTERCELLULAR ADHESION MOLECULE"/>
    <property type="match status" value="1"/>
</dbReference>
<dbReference type="SMART" id="SM00409">
    <property type="entry name" value="IG"/>
    <property type="match status" value="7"/>
</dbReference>
<feature type="domain" description="Ig-like" evidence="3">
    <location>
        <begin position="303"/>
        <end position="390"/>
    </location>
</feature>
<gene>
    <name evidence="4" type="ORF">PBY51_025039</name>
</gene>
<feature type="domain" description="Ig-like" evidence="3">
    <location>
        <begin position="216"/>
        <end position="293"/>
    </location>
</feature>
<keyword evidence="5" id="KW-1185">Reference proteome</keyword>
<dbReference type="GO" id="GO:0098609">
    <property type="term" value="P:cell-cell adhesion"/>
    <property type="evidence" value="ECO:0007669"/>
    <property type="project" value="InterPro"/>
</dbReference>